<name>A0A1M5CML5_STRHI</name>
<gene>
    <name evidence="1" type="ORF">SAMN05444320_10490</name>
</gene>
<dbReference type="STRING" id="2017.SAMN05444320_10490"/>
<sequence>MSLPAPRHDRPRYVEGQTLDAATWEGERHYRAEARAEHDEDVHPHAAVVAANVLSPTGATVLIGRAKAGVAFAVDVPSTGGPARRLSLGADQNCAMTGSVVTSGLELGGQGPFSFGECQAAPSGSQPWCWYRLRRSGGDDDSAPPNPQWRIELPTPLAEGVLDPNQVSVRTVDSGGARVPVLSVNAGGVTAVGGTLKVQGMIVLNSPPGTATPENALRVTVQPAQSKKNTLDVTVTITNAGPLPVPEASVVVTVALANGAVTKLLGTRPKLPPNGTALVTDTIDVGASGPARVVANVLGVLPTRQLCHGCGVSEWQLQENP</sequence>
<accession>A0A1M5CML5</accession>
<dbReference type="RefSeq" id="WP_143174147.1">
    <property type="nucleotide sequence ID" value="NZ_FQVN01000004.1"/>
</dbReference>
<dbReference type="EMBL" id="FQVN01000004">
    <property type="protein sequence ID" value="SHF55949.1"/>
    <property type="molecule type" value="Genomic_DNA"/>
</dbReference>
<evidence type="ECO:0000313" key="1">
    <source>
        <dbReference type="EMBL" id="SHF55949.1"/>
    </source>
</evidence>
<evidence type="ECO:0000313" key="2">
    <source>
        <dbReference type="Proteomes" id="UP000184501"/>
    </source>
</evidence>
<organism evidence="1 2">
    <name type="scientific">Streptoalloteichus hindustanus</name>
    <dbReference type="NCBI Taxonomy" id="2017"/>
    <lineage>
        <taxon>Bacteria</taxon>
        <taxon>Bacillati</taxon>
        <taxon>Actinomycetota</taxon>
        <taxon>Actinomycetes</taxon>
        <taxon>Pseudonocardiales</taxon>
        <taxon>Pseudonocardiaceae</taxon>
        <taxon>Streptoalloteichus</taxon>
    </lineage>
</organism>
<dbReference type="Proteomes" id="UP000184501">
    <property type="component" value="Unassembled WGS sequence"/>
</dbReference>
<reference evidence="1 2" key="1">
    <citation type="submission" date="2016-11" db="EMBL/GenBank/DDBJ databases">
        <authorList>
            <person name="Jaros S."/>
            <person name="Januszkiewicz K."/>
            <person name="Wedrychowicz H."/>
        </authorList>
    </citation>
    <scope>NUCLEOTIDE SEQUENCE [LARGE SCALE GENOMIC DNA]</scope>
    <source>
        <strain evidence="1 2">DSM 44523</strain>
    </source>
</reference>
<dbReference type="AlphaFoldDB" id="A0A1M5CML5"/>
<keyword evidence="2" id="KW-1185">Reference proteome</keyword>
<protein>
    <submittedName>
        <fullName evidence="1">Uncharacterized protein</fullName>
    </submittedName>
</protein>
<proteinExistence type="predicted"/>